<comment type="similarity">
    <text evidence="2">Belongs to the glycosyl hydrolase 88 family.</text>
</comment>
<evidence type="ECO:0000313" key="4">
    <source>
        <dbReference type="Proteomes" id="UP000653578"/>
    </source>
</evidence>
<dbReference type="SUPFAM" id="SSF48208">
    <property type="entry name" value="Six-hairpin glycosidases"/>
    <property type="match status" value="1"/>
</dbReference>
<dbReference type="Pfam" id="PF07470">
    <property type="entry name" value="Glyco_hydro_88"/>
    <property type="match status" value="1"/>
</dbReference>
<accession>A0ABX1XGV6</accession>
<protein>
    <submittedName>
        <fullName evidence="3">Glucuronyl hydrolase</fullName>
    </submittedName>
</protein>
<organism evidence="3 4">
    <name type="scientific">Paenibacillus plantarum</name>
    <dbReference type="NCBI Taxonomy" id="2654975"/>
    <lineage>
        <taxon>Bacteria</taxon>
        <taxon>Bacillati</taxon>
        <taxon>Bacillota</taxon>
        <taxon>Bacilli</taxon>
        <taxon>Bacillales</taxon>
        <taxon>Paenibacillaceae</taxon>
        <taxon>Paenibacillus</taxon>
    </lineage>
</organism>
<dbReference type="InterPro" id="IPR052369">
    <property type="entry name" value="UG_Glycosaminoglycan_Hydrolase"/>
</dbReference>
<dbReference type="GO" id="GO:0016787">
    <property type="term" value="F:hydrolase activity"/>
    <property type="evidence" value="ECO:0007669"/>
    <property type="project" value="UniProtKB-KW"/>
</dbReference>
<dbReference type="EMBL" id="WHNY01000074">
    <property type="protein sequence ID" value="NOU67661.1"/>
    <property type="molecule type" value="Genomic_DNA"/>
</dbReference>
<evidence type="ECO:0000256" key="2">
    <source>
        <dbReference type="ARBA" id="ARBA00038358"/>
    </source>
</evidence>
<gene>
    <name evidence="3" type="ORF">GC096_26920</name>
</gene>
<dbReference type="PANTHER" id="PTHR36845:SF1">
    <property type="entry name" value="HYDROLASE, PUTATIVE (AFU_ORTHOLOGUE AFUA_7G05090)-RELATED"/>
    <property type="match status" value="1"/>
</dbReference>
<evidence type="ECO:0000256" key="1">
    <source>
        <dbReference type="ARBA" id="ARBA00022801"/>
    </source>
</evidence>
<dbReference type="InterPro" id="IPR012341">
    <property type="entry name" value="6hp_glycosidase-like_sf"/>
</dbReference>
<sequence>MYQSFEQEIQRIIAKVDRNMEQYGYGFPHIHSDGQYMENMAEDGSWTGSFWTGMVAIAYLLTEERRYLDYLYGYLPLYQERLRSGYIDHDLGFLYQLYAVVMYRLTGDEVFRKLTIDAADKLLERYNEQGRFIRAWGAVDSDVRRGKIIIDCMMNLPLLYAASKITGDNRYRNAAEAHAGSSRKHLVRSDYSTYHTFDFDPDSGKPIGGFMVDGYANESTWARGEAWGVYGFACSYAQTGDEMYRETAERMADYFLENLPNDMVPMWDFRLQAEGHQLRDCSASVIAASGIFDLAKDVEDPFKQQFYINKGVQLLEALQSYSSAADLTRNGVLSCCYGRTERGEQHLYAIWGDFYYLEALCKATGRNWQLWSF</sequence>
<reference evidence="3 4" key="1">
    <citation type="submission" date="2019-10" db="EMBL/GenBank/DDBJ databases">
        <title>Description of Paenibacillus humi sp. nov.</title>
        <authorList>
            <person name="Carlier A."/>
            <person name="Qi S."/>
        </authorList>
    </citation>
    <scope>NUCLEOTIDE SEQUENCE [LARGE SCALE GENOMIC DNA]</scope>
    <source>
        <strain evidence="3 4">LMG 31461</strain>
    </source>
</reference>
<evidence type="ECO:0000313" key="3">
    <source>
        <dbReference type="EMBL" id="NOU67661.1"/>
    </source>
</evidence>
<dbReference type="RefSeq" id="WP_171634545.1">
    <property type="nucleotide sequence ID" value="NZ_WHNY01000074.1"/>
</dbReference>
<dbReference type="PANTHER" id="PTHR36845">
    <property type="entry name" value="HYDROLASE, PUTATIVE (AFU_ORTHOLOGUE AFUA_7G05090)-RELATED"/>
    <property type="match status" value="1"/>
</dbReference>
<dbReference type="Proteomes" id="UP000653578">
    <property type="component" value="Unassembled WGS sequence"/>
</dbReference>
<comment type="caution">
    <text evidence="3">The sequence shown here is derived from an EMBL/GenBank/DDBJ whole genome shotgun (WGS) entry which is preliminary data.</text>
</comment>
<dbReference type="InterPro" id="IPR010905">
    <property type="entry name" value="Glyco_hydro_88"/>
</dbReference>
<proteinExistence type="inferred from homology"/>
<keyword evidence="1 3" id="KW-0378">Hydrolase</keyword>
<dbReference type="InterPro" id="IPR008928">
    <property type="entry name" value="6-hairpin_glycosidase_sf"/>
</dbReference>
<name>A0ABX1XGV6_9BACL</name>
<keyword evidence="4" id="KW-1185">Reference proteome</keyword>
<dbReference type="Gene3D" id="1.50.10.10">
    <property type="match status" value="1"/>
</dbReference>